<gene>
    <name evidence="2" type="ORF">C1I99_31525</name>
</gene>
<name>A0A2W2BB48_9ACTN</name>
<evidence type="ECO:0000256" key="1">
    <source>
        <dbReference type="SAM" id="Phobius"/>
    </source>
</evidence>
<organism evidence="2 3">
    <name type="scientific">Micromonospora deserti</name>
    <dbReference type="NCBI Taxonomy" id="2070366"/>
    <lineage>
        <taxon>Bacteria</taxon>
        <taxon>Bacillati</taxon>
        <taxon>Actinomycetota</taxon>
        <taxon>Actinomycetes</taxon>
        <taxon>Micromonosporales</taxon>
        <taxon>Micromonosporaceae</taxon>
        <taxon>Micromonospora</taxon>
    </lineage>
</organism>
<evidence type="ECO:0000313" key="2">
    <source>
        <dbReference type="EMBL" id="PZF82480.1"/>
    </source>
</evidence>
<feature type="transmembrane region" description="Helical" evidence="1">
    <location>
        <begin position="21"/>
        <end position="54"/>
    </location>
</feature>
<keyword evidence="1" id="KW-1133">Transmembrane helix</keyword>
<keyword evidence="3" id="KW-1185">Reference proteome</keyword>
<dbReference type="Proteomes" id="UP000248749">
    <property type="component" value="Unassembled WGS sequence"/>
</dbReference>
<protein>
    <submittedName>
        <fullName evidence="2">Uncharacterized protein</fullName>
    </submittedName>
</protein>
<keyword evidence="1" id="KW-0472">Membrane</keyword>
<keyword evidence="1" id="KW-0812">Transmembrane</keyword>
<dbReference type="AlphaFoldDB" id="A0A2W2BB48"/>
<dbReference type="EMBL" id="POUB01000509">
    <property type="protein sequence ID" value="PZF82480.1"/>
    <property type="molecule type" value="Genomic_DNA"/>
</dbReference>
<sequence>MAETREALRHRTRGALHKFRGGWLVHLAISAFVGATCLVGHLMYGLVLGLGYALLRPRLTGNR</sequence>
<accession>A0A2W2BB48</accession>
<reference evidence="2 3" key="1">
    <citation type="submission" date="2018-01" db="EMBL/GenBank/DDBJ databases">
        <title>Draft genome sequence of Salinispora sp. 13K206.</title>
        <authorList>
            <person name="Sahin N."/>
            <person name="Saygin H."/>
            <person name="Ay H."/>
        </authorList>
    </citation>
    <scope>NUCLEOTIDE SEQUENCE [LARGE SCALE GENOMIC DNA]</scope>
    <source>
        <strain evidence="2 3">13K206</strain>
    </source>
</reference>
<comment type="caution">
    <text evidence="2">The sequence shown here is derived from an EMBL/GenBank/DDBJ whole genome shotgun (WGS) entry which is preliminary data.</text>
</comment>
<evidence type="ECO:0000313" key="3">
    <source>
        <dbReference type="Proteomes" id="UP000248749"/>
    </source>
</evidence>
<proteinExistence type="predicted"/>